<name>A0A165IN74_EXIGL</name>
<reference evidence="1 2" key="1">
    <citation type="journal article" date="2016" name="Mol. Biol. Evol.">
        <title>Comparative Genomics of Early-Diverging Mushroom-Forming Fungi Provides Insights into the Origins of Lignocellulose Decay Capabilities.</title>
        <authorList>
            <person name="Nagy L.G."/>
            <person name="Riley R."/>
            <person name="Tritt A."/>
            <person name="Adam C."/>
            <person name="Daum C."/>
            <person name="Floudas D."/>
            <person name="Sun H."/>
            <person name="Yadav J.S."/>
            <person name="Pangilinan J."/>
            <person name="Larsson K.H."/>
            <person name="Matsuura K."/>
            <person name="Barry K."/>
            <person name="Labutti K."/>
            <person name="Kuo R."/>
            <person name="Ohm R.A."/>
            <person name="Bhattacharya S.S."/>
            <person name="Shirouzu T."/>
            <person name="Yoshinaga Y."/>
            <person name="Martin F.M."/>
            <person name="Grigoriev I.V."/>
            <person name="Hibbett D.S."/>
        </authorList>
    </citation>
    <scope>NUCLEOTIDE SEQUENCE [LARGE SCALE GENOMIC DNA]</scope>
    <source>
        <strain evidence="1 2">HHB12029</strain>
    </source>
</reference>
<dbReference type="AlphaFoldDB" id="A0A165IN74"/>
<dbReference type="EMBL" id="KV425986">
    <property type="protein sequence ID" value="KZV93636.1"/>
    <property type="molecule type" value="Genomic_DNA"/>
</dbReference>
<sequence>MVVRDASWSSLVRVQRHPDPHEISKAKSRLLVHQNSNISKCQESLSVVQASAAAESQWYHTRCNPPGLHASRAHPLATKNASRRIRPYQFQLSMLRAYRAQSRDALGILIDILNLTAATTRASFCHTRSLPLPRVYPTSRPNHVARFRFDYIVEFSYLDYPRITPSRAADVD</sequence>
<dbReference type="InParanoid" id="A0A165IN74"/>
<accession>A0A165IN74</accession>
<dbReference type="Proteomes" id="UP000077266">
    <property type="component" value="Unassembled WGS sequence"/>
</dbReference>
<protein>
    <submittedName>
        <fullName evidence="1">Uncharacterized protein</fullName>
    </submittedName>
</protein>
<keyword evidence="2" id="KW-1185">Reference proteome</keyword>
<proteinExistence type="predicted"/>
<evidence type="ECO:0000313" key="2">
    <source>
        <dbReference type="Proteomes" id="UP000077266"/>
    </source>
</evidence>
<evidence type="ECO:0000313" key="1">
    <source>
        <dbReference type="EMBL" id="KZV93636.1"/>
    </source>
</evidence>
<gene>
    <name evidence="1" type="ORF">EXIGLDRAFT_767859</name>
</gene>
<organism evidence="1 2">
    <name type="scientific">Exidia glandulosa HHB12029</name>
    <dbReference type="NCBI Taxonomy" id="1314781"/>
    <lineage>
        <taxon>Eukaryota</taxon>
        <taxon>Fungi</taxon>
        <taxon>Dikarya</taxon>
        <taxon>Basidiomycota</taxon>
        <taxon>Agaricomycotina</taxon>
        <taxon>Agaricomycetes</taxon>
        <taxon>Auriculariales</taxon>
        <taxon>Exidiaceae</taxon>
        <taxon>Exidia</taxon>
    </lineage>
</organism>